<keyword evidence="9" id="KW-1185">Reference proteome</keyword>
<dbReference type="Gene3D" id="3.40.50.2300">
    <property type="match status" value="1"/>
</dbReference>
<dbReference type="CDD" id="cd17546">
    <property type="entry name" value="REC_hyHK_CKI1_RcsC-like"/>
    <property type="match status" value="1"/>
</dbReference>
<reference evidence="8 9" key="1">
    <citation type="submission" date="2024-03" db="EMBL/GenBank/DDBJ databases">
        <title>The Acrasis kona genome and developmental transcriptomes reveal deep origins of eukaryotic multicellular pathways.</title>
        <authorList>
            <person name="Sheikh S."/>
            <person name="Fu C.-J."/>
            <person name="Brown M.W."/>
            <person name="Baldauf S.L."/>
        </authorList>
    </citation>
    <scope>NUCLEOTIDE SEQUENCE [LARGE SCALE GENOMIC DNA]</scope>
    <source>
        <strain evidence="8 9">ATCC MYA-3509</strain>
    </source>
</reference>
<comment type="caution">
    <text evidence="8">The sequence shown here is derived from an EMBL/GenBank/DDBJ whole genome shotgun (WGS) entry which is preliminary data.</text>
</comment>
<dbReference type="AlphaFoldDB" id="A0AAW2ZI34"/>
<keyword evidence="3" id="KW-0808">Transferase</keyword>
<dbReference type="InterPro" id="IPR001789">
    <property type="entry name" value="Sig_transdc_resp-reg_receiver"/>
</dbReference>
<dbReference type="SUPFAM" id="SSF52172">
    <property type="entry name" value="CheY-like"/>
    <property type="match status" value="1"/>
</dbReference>
<dbReference type="InterPro" id="IPR029016">
    <property type="entry name" value="GAF-like_dom_sf"/>
</dbReference>
<dbReference type="InterPro" id="IPR011006">
    <property type="entry name" value="CheY-like_superfamily"/>
</dbReference>
<dbReference type="InterPro" id="IPR036890">
    <property type="entry name" value="HATPase_C_sf"/>
</dbReference>
<dbReference type="EC" id="2.7.13.3" evidence="2"/>
<evidence type="ECO:0000256" key="3">
    <source>
        <dbReference type="ARBA" id="ARBA00022679"/>
    </source>
</evidence>
<dbReference type="Pfam" id="PF00072">
    <property type="entry name" value="Response_reg"/>
    <property type="match status" value="1"/>
</dbReference>
<dbReference type="PANTHER" id="PTHR43047:SF72">
    <property type="entry name" value="OSMOSENSING HISTIDINE PROTEIN KINASE SLN1"/>
    <property type="match status" value="1"/>
</dbReference>
<dbReference type="InterPro" id="IPR005467">
    <property type="entry name" value="His_kinase_dom"/>
</dbReference>
<feature type="modified residue" description="4-aspartylphosphate" evidence="5">
    <location>
        <position position="849"/>
    </location>
</feature>
<evidence type="ECO:0000256" key="2">
    <source>
        <dbReference type="ARBA" id="ARBA00012438"/>
    </source>
</evidence>
<dbReference type="InterPro" id="IPR003594">
    <property type="entry name" value="HATPase_dom"/>
</dbReference>
<accession>A0AAW2ZI34</accession>
<dbReference type="GO" id="GO:0005886">
    <property type="term" value="C:plasma membrane"/>
    <property type="evidence" value="ECO:0007669"/>
    <property type="project" value="TreeGrafter"/>
</dbReference>
<keyword evidence="4" id="KW-0418">Kinase</keyword>
<dbReference type="Pfam" id="PF01590">
    <property type="entry name" value="GAF"/>
    <property type="match status" value="1"/>
</dbReference>
<dbReference type="SMART" id="SM00448">
    <property type="entry name" value="REC"/>
    <property type="match status" value="1"/>
</dbReference>
<dbReference type="PROSITE" id="PS50110">
    <property type="entry name" value="RESPONSE_REGULATORY"/>
    <property type="match status" value="1"/>
</dbReference>
<sequence length="919" mass="104057">MGVGSGEAFYGCVAMVCSIMDIFYVGDLNTHAQHVKEALDFITKFKTPGIRSFVDSLEIAINTLQGKTSLRDAVSEIKSMDQKNNQTLTSIFNCIIEWTEFNLDLVDISCSPVERLRSILDYENEFNTNLQNHIMLKLFVFVSAIKLIQTYRRAVDEEADFKLQISAAITRFEERISQWAKLNADYKNWNCLIKAETAAYIDKDQTQAFLMYNKAIKYANEGEFIHEVALAHELLANYQYSCNNPDDADRSMTQSYLAYKKWGAYGKTAILASKYEHIRKLEDDLQKKELDTLGTDTINQKVKDIKIDESIAKALFGKADTDCTAVLSVVLQNGLNMTNALKMTLIVSDVVILQTKRGSSNINSARVRLQDWNGCLSVVNCARSFKQCIVTGNAFEEERERSIRNDPYVRKNKLRSIMCMPLVCKDKIIGFICAENRNVYNCFEESQVDNFSVIGSLASLSLENDIIRKDITEIKRRNSYSHRYINHESRNPAQGIISNSELIVDIVQDFQEKMIDFNDKKYGEKLNTVLELAQDIMHCGGHIKNVSDSSMILSKLENNELKINNAPTKIGDICKNIISKNKLSAQNKEIDLRLKIAESINDKLLLTDEEHISFILNNFISNSIKYTEVGMITLKCDVNNITKDKVVVQFCVADTGIGIKEQELQHLFNLYSRSSQRVGGEYNGTGLGLYISKGISKLMGGDIWVYSGYGHGCEFYFKFTCNLAESEIMGKKAILTVDQHYKSFQFPNKVKKIDHLHLDCSTIAAKLDQLSPISGQSLTPDAPPGLFKVLVVEDNQINQKVIVRMVSKAIMDLIKKQIINVDFTIDTANDGLQGLALFKTHKHKLIIMDISMPIMDGIECTKKIRECEEISNDKDRAHIVGLSGNTNLDSVAIQAGMNNYEYKPCRRERFEEIIKDIFK</sequence>
<organism evidence="8 9">
    <name type="scientific">Acrasis kona</name>
    <dbReference type="NCBI Taxonomy" id="1008807"/>
    <lineage>
        <taxon>Eukaryota</taxon>
        <taxon>Discoba</taxon>
        <taxon>Heterolobosea</taxon>
        <taxon>Tetramitia</taxon>
        <taxon>Eutetramitia</taxon>
        <taxon>Acrasidae</taxon>
        <taxon>Acrasis</taxon>
    </lineage>
</organism>
<comment type="catalytic activity">
    <reaction evidence="1">
        <text>ATP + protein L-histidine = ADP + protein N-phospho-L-histidine.</text>
        <dbReference type="EC" id="2.7.13.3"/>
    </reaction>
</comment>
<dbReference type="Gene3D" id="3.30.450.40">
    <property type="match status" value="1"/>
</dbReference>
<dbReference type="GO" id="GO:0000155">
    <property type="term" value="F:phosphorelay sensor kinase activity"/>
    <property type="evidence" value="ECO:0007669"/>
    <property type="project" value="TreeGrafter"/>
</dbReference>
<dbReference type="Pfam" id="PF02518">
    <property type="entry name" value="HATPase_c"/>
    <property type="match status" value="1"/>
</dbReference>
<feature type="domain" description="Response regulatory" evidence="7">
    <location>
        <begin position="788"/>
        <end position="918"/>
    </location>
</feature>
<evidence type="ECO:0000256" key="5">
    <source>
        <dbReference type="PROSITE-ProRule" id="PRU00169"/>
    </source>
</evidence>
<dbReference type="SMART" id="SM00387">
    <property type="entry name" value="HATPase_c"/>
    <property type="match status" value="1"/>
</dbReference>
<keyword evidence="5" id="KW-0597">Phosphoprotein</keyword>
<dbReference type="GO" id="GO:0009927">
    <property type="term" value="F:histidine phosphotransfer kinase activity"/>
    <property type="evidence" value="ECO:0007669"/>
    <property type="project" value="TreeGrafter"/>
</dbReference>
<dbReference type="CDD" id="cd16922">
    <property type="entry name" value="HATPase_EvgS-ArcB-TorS-like"/>
    <property type="match status" value="1"/>
</dbReference>
<proteinExistence type="predicted"/>
<evidence type="ECO:0000256" key="1">
    <source>
        <dbReference type="ARBA" id="ARBA00000085"/>
    </source>
</evidence>
<evidence type="ECO:0000256" key="4">
    <source>
        <dbReference type="ARBA" id="ARBA00022777"/>
    </source>
</evidence>
<evidence type="ECO:0000259" key="7">
    <source>
        <dbReference type="PROSITE" id="PS50110"/>
    </source>
</evidence>
<dbReference type="SUPFAM" id="SSF55781">
    <property type="entry name" value="GAF domain-like"/>
    <property type="match status" value="1"/>
</dbReference>
<protein>
    <recommendedName>
        <fullName evidence="2">histidine kinase</fullName>
        <ecNumber evidence="2">2.7.13.3</ecNumber>
    </recommendedName>
</protein>
<evidence type="ECO:0000313" key="9">
    <source>
        <dbReference type="Proteomes" id="UP001431209"/>
    </source>
</evidence>
<dbReference type="SUPFAM" id="SSF55874">
    <property type="entry name" value="ATPase domain of HSP90 chaperone/DNA topoisomerase II/histidine kinase"/>
    <property type="match status" value="1"/>
</dbReference>
<dbReference type="Proteomes" id="UP001431209">
    <property type="component" value="Unassembled WGS sequence"/>
</dbReference>
<dbReference type="Gene3D" id="3.30.565.10">
    <property type="entry name" value="Histidine kinase-like ATPase, C-terminal domain"/>
    <property type="match status" value="1"/>
</dbReference>
<dbReference type="PANTHER" id="PTHR43047">
    <property type="entry name" value="TWO-COMPONENT HISTIDINE PROTEIN KINASE"/>
    <property type="match status" value="1"/>
</dbReference>
<evidence type="ECO:0000259" key="6">
    <source>
        <dbReference type="PROSITE" id="PS50109"/>
    </source>
</evidence>
<gene>
    <name evidence="8" type="ORF">AKO1_015644</name>
</gene>
<dbReference type="InterPro" id="IPR003018">
    <property type="entry name" value="GAF"/>
</dbReference>
<evidence type="ECO:0000313" key="8">
    <source>
        <dbReference type="EMBL" id="KAL0488460.1"/>
    </source>
</evidence>
<dbReference type="EMBL" id="JAOPGA020001439">
    <property type="protein sequence ID" value="KAL0488460.1"/>
    <property type="molecule type" value="Genomic_DNA"/>
</dbReference>
<dbReference type="PRINTS" id="PR00344">
    <property type="entry name" value="BCTRLSENSOR"/>
</dbReference>
<dbReference type="InterPro" id="IPR004358">
    <property type="entry name" value="Sig_transdc_His_kin-like_C"/>
</dbReference>
<feature type="domain" description="Histidine kinase" evidence="6">
    <location>
        <begin position="484"/>
        <end position="723"/>
    </location>
</feature>
<name>A0AAW2ZI34_9EUKA</name>
<dbReference type="PROSITE" id="PS50109">
    <property type="entry name" value="HIS_KIN"/>
    <property type="match status" value="1"/>
</dbReference>